<evidence type="ECO:0000313" key="6">
    <source>
        <dbReference type="EMBL" id="AHH19322.1"/>
    </source>
</evidence>
<feature type="domain" description="Peptidase M24" evidence="4">
    <location>
        <begin position="197"/>
        <end position="400"/>
    </location>
</feature>
<dbReference type="PATRIC" id="fig|1415166.3.peg.4664"/>
<reference evidence="6 7" key="1">
    <citation type="journal article" date="2014" name="Appl. Environ. Microbiol.">
        <title>Insights into the Microbial Degradation of Rubber and Gutta-Percha by Analysis of the Complete Genome of Nocardia nova SH22a.</title>
        <authorList>
            <person name="Luo Q."/>
            <person name="Hiessl S."/>
            <person name="Poehlein A."/>
            <person name="Daniel R."/>
            <person name="Steinbuchel A."/>
        </authorList>
    </citation>
    <scope>NUCLEOTIDE SEQUENCE [LARGE SCALE GENOMIC DNA]</scope>
    <source>
        <strain evidence="6">SH22a</strain>
    </source>
</reference>
<dbReference type="InterPro" id="IPR000994">
    <property type="entry name" value="Pept_M24"/>
</dbReference>
<feature type="region of interest" description="Disordered" evidence="3">
    <location>
        <begin position="1"/>
        <end position="52"/>
    </location>
</feature>
<dbReference type="PANTHER" id="PTHR46112">
    <property type="entry name" value="AMINOPEPTIDASE"/>
    <property type="match status" value="1"/>
</dbReference>
<keyword evidence="1" id="KW-0479">Metal-binding</keyword>
<protein>
    <submittedName>
        <fullName evidence="6">Putative peptidase</fullName>
    </submittedName>
</protein>
<dbReference type="PANTHER" id="PTHR46112:SF8">
    <property type="entry name" value="CYTOPLASMIC PEPTIDASE PEPQ-RELATED"/>
    <property type="match status" value="1"/>
</dbReference>
<feature type="compositionally biased region" description="Basic and acidic residues" evidence="3">
    <location>
        <begin position="17"/>
        <end position="26"/>
    </location>
</feature>
<dbReference type="CDD" id="cd01092">
    <property type="entry name" value="APP-like"/>
    <property type="match status" value="1"/>
</dbReference>
<dbReference type="InterPro" id="IPR001714">
    <property type="entry name" value="Pept_M24_MAP"/>
</dbReference>
<dbReference type="Gene3D" id="3.90.230.10">
    <property type="entry name" value="Creatinase/methionine aminopeptidase superfamily"/>
    <property type="match status" value="1"/>
</dbReference>
<dbReference type="InterPro" id="IPR050659">
    <property type="entry name" value="Peptidase_M24B"/>
</dbReference>
<evidence type="ECO:0000256" key="3">
    <source>
        <dbReference type="SAM" id="MobiDB-lite"/>
    </source>
</evidence>
<dbReference type="HOGENOM" id="CLU_017266_4_0_11"/>
<dbReference type="SUPFAM" id="SSF53092">
    <property type="entry name" value="Creatinase/prolidase N-terminal domain"/>
    <property type="match status" value="1"/>
</dbReference>
<dbReference type="GO" id="GO:0004177">
    <property type="term" value="F:aminopeptidase activity"/>
    <property type="evidence" value="ECO:0007669"/>
    <property type="project" value="UniProtKB-ARBA"/>
</dbReference>
<evidence type="ECO:0000256" key="1">
    <source>
        <dbReference type="ARBA" id="ARBA00022723"/>
    </source>
</evidence>
<dbReference type="GO" id="GO:0008235">
    <property type="term" value="F:metalloexopeptidase activity"/>
    <property type="evidence" value="ECO:0007669"/>
    <property type="project" value="UniProtKB-ARBA"/>
</dbReference>
<sequence length="418" mass="44689">MDNRNGCEHPTSNTHRQAPDRARDGDGVTAPQYDSCSVTSMSSDDGARRPDHAARRAGLRDLLVENGVDALLVTDLVNIRYLTGFTGSNAALLVHSWDGSQVEDEGPRTVICTDGRYITQVGEQVPDVRAEIARASARRLVELAGEWQIGRVGFESHVVTVDQHRAFVEQGSGLQFVPAPGLVEQLRTVKDAYEVDRLRTACAAADAALAALLERGGIRPGRSEREVARELEWLMFEHGADGIAFETIVAAGANSAVPHHRPTSAVLAAGDFVKLDFGAVVGGYHSDMTRTLVLGEPSDWQREIYQLVYEAQRAGREALAPGVRCADVDAASRAVIEAAGYGDLFVHGLGHGVGLQIHEAPPVAKTATGTLLDGVAVTVEPGVYFPGRGGVRIEDTLVVRAGEPELLTHTGKDLTVVD</sequence>
<keyword evidence="7" id="KW-1185">Reference proteome</keyword>
<dbReference type="SUPFAM" id="SSF55920">
    <property type="entry name" value="Creatinase/aminopeptidase"/>
    <property type="match status" value="1"/>
</dbReference>
<dbReference type="GO" id="GO:0046872">
    <property type="term" value="F:metal ion binding"/>
    <property type="evidence" value="ECO:0007669"/>
    <property type="project" value="UniProtKB-KW"/>
</dbReference>
<feature type="domain" description="Creatinase N-terminal" evidence="5">
    <location>
        <begin position="55"/>
        <end position="189"/>
    </location>
</feature>
<dbReference type="InterPro" id="IPR036005">
    <property type="entry name" value="Creatinase/aminopeptidase-like"/>
</dbReference>
<dbReference type="Proteomes" id="UP000019150">
    <property type="component" value="Chromosome"/>
</dbReference>
<evidence type="ECO:0000259" key="4">
    <source>
        <dbReference type="Pfam" id="PF00557"/>
    </source>
</evidence>
<name>W5TJA5_9NOCA</name>
<evidence type="ECO:0000259" key="5">
    <source>
        <dbReference type="Pfam" id="PF01321"/>
    </source>
</evidence>
<evidence type="ECO:0000313" key="7">
    <source>
        <dbReference type="Proteomes" id="UP000019150"/>
    </source>
</evidence>
<dbReference type="InterPro" id="IPR029149">
    <property type="entry name" value="Creatin/AminoP/Spt16_N"/>
</dbReference>
<dbReference type="InterPro" id="IPR000587">
    <property type="entry name" value="Creatinase_N"/>
</dbReference>
<dbReference type="KEGG" id="nno:NONO_c45380"/>
<accession>W5TJA5</accession>
<dbReference type="Gene3D" id="3.40.350.10">
    <property type="entry name" value="Creatinase/prolidase N-terminal domain"/>
    <property type="match status" value="1"/>
</dbReference>
<keyword evidence="2" id="KW-0378">Hydrolase</keyword>
<dbReference type="Pfam" id="PF00557">
    <property type="entry name" value="Peptidase_M24"/>
    <property type="match status" value="1"/>
</dbReference>
<dbReference type="PROSITE" id="PS00491">
    <property type="entry name" value="PROLINE_PEPTIDASE"/>
    <property type="match status" value="1"/>
</dbReference>
<dbReference type="Pfam" id="PF01321">
    <property type="entry name" value="Creatinase_N"/>
    <property type="match status" value="1"/>
</dbReference>
<proteinExistence type="predicted"/>
<dbReference type="eggNOG" id="COG0006">
    <property type="taxonomic scope" value="Bacteria"/>
</dbReference>
<evidence type="ECO:0000256" key="2">
    <source>
        <dbReference type="ARBA" id="ARBA00022801"/>
    </source>
</evidence>
<dbReference type="InterPro" id="IPR001131">
    <property type="entry name" value="Peptidase_M24B_aminopep-P_CS"/>
</dbReference>
<feature type="compositionally biased region" description="Polar residues" evidence="3">
    <location>
        <begin position="32"/>
        <end position="43"/>
    </location>
</feature>
<gene>
    <name evidence="6" type="ORF">NONO_c45380</name>
</gene>
<dbReference type="AlphaFoldDB" id="W5TJA5"/>
<dbReference type="PRINTS" id="PR00599">
    <property type="entry name" value="MAPEPTIDASE"/>
</dbReference>
<dbReference type="STRING" id="1415166.NONO_c45380"/>
<dbReference type="EMBL" id="CP006850">
    <property type="protein sequence ID" value="AHH19322.1"/>
    <property type="molecule type" value="Genomic_DNA"/>
</dbReference>
<organism evidence="6 7">
    <name type="scientific">Nocardia nova SH22a</name>
    <dbReference type="NCBI Taxonomy" id="1415166"/>
    <lineage>
        <taxon>Bacteria</taxon>
        <taxon>Bacillati</taxon>
        <taxon>Actinomycetota</taxon>
        <taxon>Actinomycetes</taxon>
        <taxon>Mycobacteriales</taxon>
        <taxon>Nocardiaceae</taxon>
        <taxon>Nocardia</taxon>
    </lineage>
</organism>